<dbReference type="SUPFAM" id="SSF63817">
    <property type="entry name" value="Sortase"/>
    <property type="match status" value="1"/>
</dbReference>
<feature type="active site" description="Acyl-thioester intermediate" evidence="2">
    <location>
        <position position="201"/>
    </location>
</feature>
<proteinExistence type="predicted"/>
<dbReference type="GO" id="GO:0016787">
    <property type="term" value="F:hydrolase activity"/>
    <property type="evidence" value="ECO:0007669"/>
    <property type="project" value="UniProtKB-KW"/>
</dbReference>
<protein>
    <submittedName>
        <fullName evidence="5">Sortase</fullName>
    </submittedName>
</protein>
<feature type="active site" description="Proton donor/acceptor" evidence="2">
    <location>
        <position position="143"/>
    </location>
</feature>
<keyword evidence="4" id="KW-0812">Transmembrane</keyword>
<keyword evidence="4" id="KW-0472">Membrane</keyword>
<evidence type="ECO:0000256" key="2">
    <source>
        <dbReference type="PIRSR" id="PIRSR605754-1"/>
    </source>
</evidence>
<evidence type="ECO:0000256" key="1">
    <source>
        <dbReference type="ARBA" id="ARBA00022801"/>
    </source>
</evidence>
<dbReference type="InterPro" id="IPR023365">
    <property type="entry name" value="Sortase_dom-sf"/>
</dbReference>
<dbReference type="Gene3D" id="2.40.260.10">
    <property type="entry name" value="Sortase"/>
    <property type="match status" value="1"/>
</dbReference>
<dbReference type="CDD" id="cd00004">
    <property type="entry name" value="Sortase"/>
    <property type="match status" value="1"/>
</dbReference>
<name>A0A7G9WGC9_9FIRM</name>
<dbReference type="NCBIfam" id="TIGR01076">
    <property type="entry name" value="sortase_fam"/>
    <property type="match status" value="1"/>
</dbReference>
<dbReference type="KEGG" id="caml:H6X83_12570"/>
<accession>A0A7G9WGC9</accession>
<evidence type="ECO:0000313" key="5">
    <source>
        <dbReference type="EMBL" id="QNO17741.1"/>
    </source>
</evidence>
<gene>
    <name evidence="5" type="ORF">H6X83_12570</name>
</gene>
<dbReference type="AlphaFoldDB" id="A0A7G9WGC9"/>
<feature type="transmembrane region" description="Helical" evidence="4">
    <location>
        <begin position="7"/>
        <end position="28"/>
    </location>
</feature>
<feature type="compositionally biased region" description="Low complexity" evidence="3">
    <location>
        <begin position="62"/>
        <end position="71"/>
    </location>
</feature>
<organism evidence="5 6">
    <name type="scientific">Caproicibacterium amylolyticum</name>
    <dbReference type="NCBI Taxonomy" id="2766537"/>
    <lineage>
        <taxon>Bacteria</taxon>
        <taxon>Bacillati</taxon>
        <taxon>Bacillota</taxon>
        <taxon>Clostridia</taxon>
        <taxon>Eubacteriales</taxon>
        <taxon>Oscillospiraceae</taxon>
        <taxon>Caproicibacterium</taxon>
    </lineage>
</organism>
<sequence length="217" mass="23022">MNKKQKHGLVVLLIGIAVVLVGAAFWAVNNHADEEAGTSAAKLLAQVETKISSASQTASAGSAVSSDSAASGRQSNAKPTASGSSTSTLSLPEKDGCIGILELPSLGIKLPIQAAYTQDALKTAPCRYTGENGEISRFVICGHNYRRHFGSLQSMQVGSRVTFTNLNGTVYQYTVSEVTEIASNDFEALKTGDWDLSLFTCNFTGQKRVLVRCRQTA</sequence>
<evidence type="ECO:0000256" key="3">
    <source>
        <dbReference type="SAM" id="MobiDB-lite"/>
    </source>
</evidence>
<evidence type="ECO:0000256" key="4">
    <source>
        <dbReference type="SAM" id="Phobius"/>
    </source>
</evidence>
<dbReference type="RefSeq" id="WP_212506805.1">
    <property type="nucleotide sequence ID" value="NZ_CP060696.1"/>
</dbReference>
<reference evidence="5 6" key="1">
    <citation type="submission" date="2020-08" db="EMBL/GenBank/DDBJ databases">
        <authorList>
            <person name="Ren C."/>
            <person name="Gu Y."/>
            <person name="Xu Y."/>
        </authorList>
    </citation>
    <scope>NUCLEOTIDE SEQUENCE [LARGE SCALE GENOMIC DNA]</scope>
    <source>
        <strain evidence="5 6">LBM18003</strain>
    </source>
</reference>
<keyword evidence="1" id="KW-0378">Hydrolase</keyword>
<dbReference type="Pfam" id="PF04203">
    <property type="entry name" value="Sortase"/>
    <property type="match status" value="1"/>
</dbReference>
<dbReference type="Proteomes" id="UP000516046">
    <property type="component" value="Chromosome"/>
</dbReference>
<feature type="compositionally biased region" description="Polar residues" evidence="3">
    <location>
        <begin position="72"/>
        <end position="81"/>
    </location>
</feature>
<keyword evidence="4" id="KW-1133">Transmembrane helix</keyword>
<keyword evidence="6" id="KW-1185">Reference proteome</keyword>
<dbReference type="InterPro" id="IPR005754">
    <property type="entry name" value="Sortase"/>
</dbReference>
<dbReference type="EMBL" id="CP060696">
    <property type="protein sequence ID" value="QNO17741.1"/>
    <property type="molecule type" value="Genomic_DNA"/>
</dbReference>
<feature type="region of interest" description="Disordered" evidence="3">
    <location>
        <begin position="62"/>
        <end position="89"/>
    </location>
</feature>
<evidence type="ECO:0000313" key="6">
    <source>
        <dbReference type="Proteomes" id="UP000516046"/>
    </source>
</evidence>